<comment type="caution">
    <text evidence="2">The sequence shown here is derived from an EMBL/GenBank/DDBJ whole genome shotgun (WGS) entry which is preliminary data.</text>
</comment>
<dbReference type="EMBL" id="LNIX01000002">
    <property type="protein sequence ID" value="OXA59970.1"/>
    <property type="molecule type" value="Genomic_DNA"/>
</dbReference>
<evidence type="ECO:0000313" key="2">
    <source>
        <dbReference type="EMBL" id="OXA59970.1"/>
    </source>
</evidence>
<keyword evidence="3" id="KW-1185">Reference proteome</keyword>
<organism evidence="2 3">
    <name type="scientific">Folsomia candida</name>
    <name type="common">Springtail</name>
    <dbReference type="NCBI Taxonomy" id="158441"/>
    <lineage>
        <taxon>Eukaryota</taxon>
        <taxon>Metazoa</taxon>
        <taxon>Ecdysozoa</taxon>
        <taxon>Arthropoda</taxon>
        <taxon>Hexapoda</taxon>
        <taxon>Collembola</taxon>
        <taxon>Entomobryomorpha</taxon>
        <taxon>Isotomoidea</taxon>
        <taxon>Isotomidae</taxon>
        <taxon>Proisotominae</taxon>
        <taxon>Folsomia</taxon>
    </lineage>
</organism>
<gene>
    <name evidence="2" type="ORF">Fcan01_04607</name>
</gene>
<dbReference type="AlphaFoldDB" id="A0A226ERU0"/>
<name>A0A226ERU0_FOLCA</name>
<dbReference type="InterPro" id="IPR006170">
    <property type="entry name" value="PBP/GOBP"/>
</dbReference>
<sequence>MQPTLHFVLLCTIGVLHFQDGVFAAEEKPCNAVVADLTKKQLGGISACTKALKFKDAKEKAKKTTCIMKCVLKKEALLDEKGQLTLEQFDKFLAKHFPDSMTEKANSTFRPCVDGALKGMDDTEEFCKDYDPMIKCLLSTFPNESDKSCKQIMADMTKRQLSGITKCIKGMKFKNGKEKAAKMNCIMKCAMENEGLVSKTGDISREQIDEILIREFPSSLLERANATFQPCVEKYAGTMDANPETDPLCATYDPVIKCLISALPNLCPPA</sequence>
<protein>
    <submittedName>
        <fullName evidence="2">Uncharacterized protein</fullName>
    </submittedName>
</protein>
<dbReference type="Gene3D" id="1.10.238.20">
    <property type="entry name" value="Pheromone/general odorant binding protein domain"/>
    <property type="match status" value="2"/>
</dbReference>
<evidence type="ECO:0000256" key="1">
    <source>
        <dbReference type="SAM" id="SignalP"/>
    </source>
</evidence>
<feature type="signal peptide" evidence="1">
    <location>
        <begin position="1"/>
        <end position="24"/>
    </location>
</feature>
<dbReference type="Pfam" id="PF01395">
    <property type="entry name" value="PBP_GOBP"/>
    <property type="match status" value="1"/>
</dbReference>
<proteinExistence type="predicted"/>
<dbReference type="Proteomes" id="UP000198287">
    <property type="component" value="Unassembled WGS sequence"/>
</dbReference>
<feature type="chain" id="PRO_5012963117" evidence="1">
    <location>
        <begin position="25"/>
        <end position="270"/>
    </location>
</feature>
<reference evidence="2 3" key="1">
    <citation type="submission" date="2015-12" db="EMBL/GenBank/DDBJ databases">
        <title>The genome of Folsomia candida.</title>
        <authorList>
            <person name="Faddeeva A."/>
            <person name="Derks M.F."/>
            <person name="Anvar Y."/>
            <person name="Smit S."/>
            <person name="Van Straalen N."/>
            <person name="Roelofs D."/>
        </authorList>
    </citation>
    <scope>NUCLEOTIDE SEQUENCE [LARGE SCALE GENOMIC DNA]</scope>
    <source>
        <strain evidence="2 3">VU population</strain>
        <tissue evidence="2">Whole body</tissue>
    </source>
</reference>
<keyword evidence="1" id="KW-0732">Signal</keyword>
<evidence type="ECO:0000313" key="3">
    <source>
        <dbReference type="Proteomes" id="UP000198287"/>
    </source>
</evidence>
<dbReference type="InterPro" id="IPR036728">
    <property type="entry name" value="PBP_GOBP_sf"/>
</dbReference>
<dbReference type="GO" id="GO:0005549">
    <property type="term" value="F:odorant binding"/>
    <property type="evidence" value="ECO:0007669"/>
    <property type="project" value="InterPro"/>
</dbReference>
<accession>A0A226ERU0</accession>
<dbReference type="SUPFAM" id="SSF47565">
    <property type="entry name" value="Insect pheromone/odorant-binding proteins"/>
    <property type="match status" value="2"/>
</dbReference>
<dbReference type="OrthoDB" id="8250520at2759"/>